<dbReference type="Proteomes" id="UP000319383">
    <property type="component" value="Chromosome"/>
</dbReference>
<evidence type="ECO:0000256" key="2">
    <source>
        <dbReference type="ARBA" id="ARBA00022833"/>
    </source>
</evidence>
<evidence type="ECO:0000256" key="3">
    <source>
        <dbReference type="HAMAP-Rule" id="MF_00649"/>
    </source>
</evidence>
<protein>
    <recommendedName>
        <fullName evidence="3">DNA gyrase inhibitor YacG</fullName>
    </recommendedName>
</protein>
<comment type="similarity">
    <text evidence="3">Belongs to the DNA gyrase inhibitor YacG family.</text>
</comment>
<reference evidence="4 5" key="1">
    <citation type="submission" date="2019-02" db="EMBL/GenBank/DDBJ databases">
        <title>Deep-cultivation of Planctomycetes and their phenomic and genomic characterization uncovers novel biology.</title>
        <authorList>
            <person name="Wiegand S."/>
            <person name="Jogler M."/>
            <person name="Boedeker C."/>
            <person name="Pinto D."/>
            <person name="Vollmers J."/>
            <person name="Rivas-Marin E."/>
            <person name="Kohn T."/>
            <person name="Peeters S.H."/>
            <person name="Heuer A."/>
            <person name="Rast P."/>
            <person name="Oberbeckmann S."/>
            <person name="Bunk B."/>
            <person name="Jeske O."/>
            <person name="Meyerdierks A."/>
            <person name="Storesund J.E."/>
            <person name="Kallscheuer N."/>
            <person name="Luecker S."/>
            <person name="Lage O.M."/>
            <person name="Pohl T."/>
            <person name="Merkel B.J."/>
            <person name="Hornburger P."/>
            <person name="Mueller R.-W."/>
            <person name="Bruemmer F."/>
            <person name="Labrenz M."/>
            <person name="Spormann A.M."/>
            <person name="Op den Camp H."/>
            <person name="Overmann J."/>
            <person name="Amann R."/>
            <person name="Jetten M.S.M."/>
            <person name="Mascher T."/>
            <person name="Medema M.H."/>
            <person name="Devos D.P."/>
            <person name="Kaster A.-K."/>
            <person name="Ovreas L."/>
            <person name="Rohde M."/>
            <person name="Galperin M.Y."/>
            <person name="Jogler C."/>
        </authorList>
    </citation>
    <scope>NUCLEOTIDE SEQUENCE [LARGE SCALE GENOMIC DNA]</scope>
    <source>
        <strain evidence="4 5">Mal52</strain>
    </source>
</reference>
<accession>A0A517ZUH5</accession>
<organism evidence="4 5">
    <name type="scientific">Symmachiella dynata</name>
    <dbReference type="NCBI Taxonomy" id="2527995"/>
    <lineage>
        <taxon>Bacteria</taxon>
        <taxon>Pseudomonadati</taxon>
        <taxon>Planctomycetota</taxon>
        <taxon>Planctomycetia</taxon>
        <taxon>Planctomycetales</taxon>
        <taxon>Planctomycetaceae</taxon>
        <taxon>Symmachiella</taxon>
    </lineage>
</organism>
<gene>
    <name evidence="3" type="primary">yacG</name>
    <name evidence="4" type="ORF">Mal52_46310</name>
</gene>
<dbReference type="PANTHER" id="PTHR36150">
    <property type="entry name" value="DNA GYRASE INHIBITOR YACG"/>
    <property type="match status" value="1"/>
</dbReference>
<evidence type="ECO:0000313" key="5">
    <source>
        <dbReference type="Proteomes" id="UP000319383"/>
    </source>
</evidence>
<proteinExistence type="inferred from homology"/>
<feature type="binding site" evidence="3">
    <location>
        <position position="10"/>
    </location>
    <ligand>
        <name>Zn(2+)</name>
        <dbReference type="ChEBI" id="CHEBI:29105"/>
    </ligand>
</feature>
<dbReference type="EMBL" id="CP036276">
    <property type="protein sequence ID" value="QDU46134.1"/>
    <property type="molecule type" value="Genomic_DNA"/>
</dbReference>
<feature type="binding site" evidence="3">
    <location>
        <position position="28"/>
    </location>
    <ligand>
        <name>Zn(2+)</name>
        <dbReference type="ChEBI" id="CHEBI:29105"/>
    </ligand>
</feature>
<feature type="binding site" evidence="3">
    <location>
        <position position="32"/>
    </location>
    <ligand>
        <name>Zn(2+)</name>
        <dbReference type="ChEBI" id="CHEBI:29105"/>
    </ligand>
</feature>
<dbReference type="AlphaFoldDB" id="A0A517ZUH5"/>
<comment type="cofactor">
    <cofactor evidence="3">
        <name>Zn(2+)</name>
        <dbReference type="ChEBI" id="CHEBI:29105"/>
    </cofactor>
    <text evidence="3">Binds 1 zinc ion.</text>
</comment>
<dbReference type="Gene3D" id="3.30.50.10">
    <property type="entry name" value="Erythroid Transcription Factor GATA-1, subunit A"/>
    <property type="match status" value="1"/>
</dbReference>
<name>A0A517ZUH5_9PLAN</name>
<dbReference type="InterPro" id="IPR013088">
    <property type="entry name" value="Znf_NHR/GATA"/>
</dbReference>
<evidence type="ECO:0000313" key="4">
    <source>
        <dbReference type="EMBL" id="QDU46134.1"/>
    </source>
</evidence>
<comment type="subunit">
    <text evidence="3">Interacts with GyrB.</text>
</comment>
<dbReference type="Pfam" id="PF03884">
    <property type="entry name" value="YacG"/>
    <property type="match status" value="1"/>
</dbReference>
<sequence length="73" mass="8396">MIQLMTCPICDKAVSAVEAAESKTLPFCSRRCQQIDFFRWTDGRYAIEESLDDRPDIVEKLAEEFDEFDEADG</sequence>
<dbReference type="GO" id="GO:0008657">
    <property type="term" value="F:DNA topoisomerase type II (double strand cut, ATP-hydrolyzing) inhibitor activity"/>
    <property type="evidence" value="ECO:0007669"/>
    <property type="project" value="UniProtKB-UniRule"/>
</dbReference>
<dbReference type="RefSeq" id="WP_197533381.1">
    <property type="nucleotide sequence ID" value="NZ_CAXBED010000117.1"/>
</dbReference>
<dbReference type="InterPro" id="IPR005584">
    <property type="entry name" value="DNA_gyrase_inhibitor_YacG"/>
</dbReference>
<feature type="binding site" evidence="3">
    <location>
        <position position="7"/>
    </location>
    <ligand>
        <name>Zn(2+)</name>
        <dbReference type="ChEBI" id="CHEBI:29105"/>
    </ligand>
</feature>
<dbReference type="GO" id="GO:0008270">
    <property type="term" value="F:zinc ion binding"/>
    <property type="evidence" value="ECO:0007669"/>
    <property type="project" value="UniProtKB-UniRule"/>
</dbReference>
<keyword evidence="2 3" id="KW-0862">Zinc</keyword>
<dbReference type="HAMAP" id="MF_00649">
    <property type="entry name" value="DNA_gyrase_inhibitor_YacG"/>
    <property type="match status" value="1"/>
</dbReference>
<dbReference type="PANTHER" id="PTHR36150:SF1">
    <property type="entry name" value="DNA GYRASE INHIBITOR YACG"/>
    <property type="match status" value="1"/>
</dbReference>
<dbReference type="SUPFAM" id="SSF57716">
    <property type="entry name" value="Glucocorticoid receptor-like (DNA-binding domain)"/>
    <property type="match status" value="1"/>
</dbReference>
<dbReference type="GO" id="GO:0006355">
    <property type="term" value="P:regulation of DNA-templated transcription"/>
    <property type="evidence" value="ECO:0007669"/>
    <property type="project" value="InterPro"/>
</dbReference>
<evidence type="ECO:0000256" key="1">
    <source>
        <dbReference type="ARBA" id="ARBA00022723"/>
    </source>
</evidence>
<keyword evidence="1 3" id="KW-0479">Metal-binding</keyword>
<comment type="function">
    <text evidence="3">Inhibits all the catalytic activities of DNA gyrase by preventing its interaction with DNA. Acts by binding directly to the C-terminal domain of GyrB, which probably disrupts DNA binding by the gyrase.</text>
</comment>
<keyword evidence="5" id="KW-1185">Reference proteome</keyword>
<dbReference type="KEGG" id="sdyn:Mal52_46310"/>